<evidence type="ECO:0000259" key="2">
    <source>
        <dbReference type="Pfam" id="PF22589"/>
    </source>
</evidence>
<evidence type="ECO:0000313" key="4">
    <source>
        <dbReference type="Proteomes" id="UP001176940"/>
    </source>
</evidence>
<dbReference type="PANTHER" id="PTHR35826:SF2">
    <property type="entry name" value="PROTEIN ATP6V1FNB"/>
    <property type="match status" value="1"/>
</dbReference>
<keyword evidence="4" id="KW-1185">Reference proteome</keyword>
<comment type="caution">
    <text evidence="3">The sequence shown here is derived from an EMBL/GenBank/DDBJ whole genome shotgun (WGS) entry which is preliminary data.</text>
</comment>
<feature type="compositionally biased region" description="Polar residues" evidence="1">
    <location>
        <begin position="79"/>
        <end position="93"/>
    </location>
</feature>
<evidence type="ECO:0000256" key="1">
    <source>
        <dbReference type="SAM" id="MobiDB-lite"/>
    </source>
</evidence>
<feature type="compositionally biased region" description="Basic and acidic residues" evidence="1">
    <location>
        <begin position="68"/>
        <end position="78"/>
    </location>
</feature>
<reference evidence="3" key="1">
    <citation type="submission" date="2023-07" db="EMBL/GenBank/DDBJ databases">
        <authorList>
            <person name="Stuckert A."/>
        </authorList>
    </citation>
    <scope>NUCLEOTIDE SEQUENCE</scope>
</reference>
<proteinExistence type="predicted"/>
<gene>
    <name evidence="3" type="ORF">RIMI_LOCUS2624233</name>
</gene>
<dbReference type="InterPro" id="IPR054323">
    <property type="entry name" value="SPMIP1_C"/>
</dbReference>
<dbReference type="Proteomes" id="UP001176940">
    <property type="component" value="Unassembled WGS sequence"/>
</dbReference>
<feature type="compositionally biased region" description="Basic and acidic residues" evidence="1">
    <location>
        <begin position="46"/>
        <end position="56"/>
    </location>
</feature>
<accession>A0ABN9KVM5</accession>
<dbReference type="PANTHER" id="PTHR35826">
    <property type="entry name" value="PROTEIN ATP6V1FNB-LIKE"/>
    <property type="match status" value="1"/>
</dbReference>
<sequence>MAREFNLTTQKQEFIKESNLKEIQTRMNWWRKYRQNSQAVSHETSKMKAKVKDHLKLPTITHPSLQAKMEKKKQDQEPSNRQTDQMETSTTEYQMKPISGETRGLLYHGTSKEGKGRYHYLKIRNSLGPEEKYYYPLATSWVYGWHVAAVEPRDVKTYENEDM</sequence>
<evidence type="ECO:0000313" key="3">
    <source>
        <dbReference type="EMBL" id="CAJ0925900.1"/>
    </source>
</evidence>
<organism evidence="3 4">
    <name type="scientific">Ranitomeya imitator</name>
    <name type="common">mimic poison frog</name>
    <dbReference type="NCBI Taxonomy" id="111125"/>
    <lineage>
        <taxon>Eukaryota</taxon>
        <taxon>Metazoa</taxon>
        <taxon>Chordata</taxon>
        <taxon>Craniata</taxon>
        <taxon>Vertebrata</taxon>
        <taxon>Euteleostomi</taxon>
        <taxon>Amphibia</taxon>
        <taxon>Batrachia</taxon>
        <taxon>Anura</taxon>
        <taxon>Neobatrachia</taxon>
        <taxon>Hyloidea</taxon>
        <taxon>Dendrobatidae</taxon>
        <taxon>Dendrobatinae</taxon>
        <taxon>Ranitomeya</taxon>
    </lineage>
</organism>
<feature type="domain" description="Sperm microtubule inner protein 1 C-terminal" evidence="2">
    <location>
        <begin position="55"/>
        <end position="150"/>
    </location>
</feature>
<dbReference type="EMBL" id="CAUEEQ010003714">
    <property type="protein sequence ID" value="CAJ0925900.1"/>
    <property type="molecule type" value="Genomic_DNA"/>
</dbReference>
<name>A0ABN9KVM5_9NEOB</name>
<dbReference type="Pfam" id="PF22589">
    <property type="entry name" value="SPMIP1"/>
    <property type="match status" value="1"/>
</dbReference>
<feature type="region of interest" description="Disordered" evidence="1">
    <location>
        <begin position="46"/>
        <end position="100"/>
    </location>
</feature>
<protein>
    <recommendedName>
        <fullName evidence="2">Sperm microtubule inner protein 1 C-terminal domain-containing protein</fullName>
    </recommendedName>
</protein>